<evidence type="ECO:0000259" key="5">
    <source>
        <dbReference type="Pfam" id="PF00496"/>
    </source>
</evidence>
<evidence type="ECO:0000256" key="2">
    <source>
        <dbReference type="ARBA" id="ARBA00005695"/>
    </source>
</evidence>
<dbReference type="InterPro" id="IPR039424">
    <property type="entry name" value="SBP_5"/>
</dbReference>
<dbReference type="SUPFAM" id="SSF53850">
    <property type="entry name" value="Periplasmic binding protein-like II"/>
    <property type="match status" value="1"/>
</dbReference>
<dbReference type="EMBL" id="JABEPP010000004">
    <property type="protein sequence ID" value="NNM73580.1"/>
    <property type="molecule type" value="Genomic_DNA"/>
</dbReference>
<dbReference type="CDD" id="cd08515">
    <property type="entry name" value="PBP2_NikA_DppA_OppA_like_10"/>
    <property type="match status" value="1"/>
</dbReference>
<dbReference type="PANTHER" id="PTHR30290">
    <property type="entry name" value="PERIPLASMIC BINDING COMPONENT OF ABC TRANSPORTER"/>
    <property type="match status" value="1"/>
</dbReference>
<gene>
    <name evidence="6" type="ORF">HJG44_14425</name>
</gene>
<evidence type="ECO:0000256" key="4">
    <source>
        <dbReference type="SAM" id="SignalP"/>
    </source>
</evidence>
<accession>A0A849IC12</accession>
<evidence type="ECO:0000256" key="1">
    <source>
        <dbReference type="ARBA" id="ARBA00004418"/>
    </source>
</evidence>
<evidence type="ECO:0000313" key="7">
    <source>
        <dbReference type="Proteomes" id="UP000564885"/>
    </source>
</evidence>
<dbReference type="Gene3D" id="3.10.105.10">
    <property type="entry name" value="Dipeptide-binding Protein, Domain 3"/>
    <property type="match status" value="1"/>
</dbReference>
<dbReference type="Pfam" id="PF00496">
    <property type="entry name" value="SBP_bac_5"/>
    <property type="match status" value="1"/>
</dbReference>
<protein>
    <submittedName>
        <fullName evidence="6">ABC transporter substrate-binding protein</fullName>
    </submittedName>
</protein>
<comment type="subcellular location">
    <subcellularLocation>
        <location evidence="1">Periplasm</location>
    </subcellularLocation>
</comment>
<dbReference type="Gene3D" id="3.40.190.10">
    <property type="entry name" value="Periplasmic binding protein-like II"/>
    <property type="match status" value="1"/>
</dbReference>
<dbReference type="AlphaFoldDB" id="A0A849IC12"/>
<dbReference type="PANTHER" id="PTHR30290:SF38">
    <property type="entry name" value="D,D-DIPEPTIDE-BINDING PERIPLASMIC PROTEIN DDPA-RELATED"/>
    <property type="match status" value="1"/>
</dbReference>
<name>A0A849IC12_9HYPH</name>
<keyword evidence="7" id="KW-1185">Reference proteome</keyword>
<keyword evidence="3 4" id="KW-0732">Signal</keyword>
<comment type="caution">
    <text evidence="6">The sequence shown here is derived from an EMBL/GenBank/DDBJ whole genome shotgun (WGS) entry which is preliminary data.</text>
</comment>
<dbReference type="GO" id="GO:1904680">
    <property type="term" value="F:peptide transmembrane transporter activity"/>
    <property type="evidence" value="ECO:0007669"/>
    <property type="project" value="TreeGrafter"/>
</dbReference>
<dbReference type="PIRSF" id="PIRSF002741">
    <property type="entry name" value="MppA"/>
    <property type="match status" value="1"/>
</dbReference>
<feature type="signal peptide" evidence="4">
    <location>
        <begin position="1"/>
        <end position="29"/>
    </location>
</feature>
<reference evidence="6 7" key="1">
    <citation type="submission" date="2020-04" db="EMBL/GenBank/DDBJ databases">
        <title>Enterovirga sp. isolate from soil.</title>
        <authorList>
            <person name="Chea S."/>
            <person name="Kim D.-U."/>
        </authorList>
    </citation>
    <scope>NUCLEOTIDE SEQUENCE [LARGE SCALE GENOMIC DNA]</scope>
    <source>
        <strain evidence="6 7">DB1703</strain>
    </source>
</reference>
<feature type="domain" description="Solute-binding protein family 5" evidence="5">
    <location>
        <begin position="78"/>
        <end position="434"/>
    </location>
</feature>
<dbReference type="GO" id="GO:0030288">
    <property type="term" value="C:outer membrane-bounded periplasmic space"/>
    <property type="evidence" value="ECO:0007669"/>
    <property type="project" value="UniProtKB-ARBA"/>
</dbReference>
<comment type="similarity">
    <text evidence="2">Belongs to the bacterial solute-binding protein 5 family.</text>
</comment>
<evidence type="ECO:0000313" key="6">
    <source>
        <dbReference type="EMBL" id="NNM73580.1"/>
    </source>
</evidence>
<dbReference type="GO" id="GO:0015833">
    <property type="term" value="P:peptide transport"/>
    <property type="evidence" value="ECO:0007669"/>
    <property type="project" value="TreeGrafter"/>
</dbReference>
<dbReference type="Proteomes" id="UP000564885">
    <property type="component" value="Unassembled WGS sequence"/>
</dbReference>
<organism evidence="6 7">
    <name type="scientific">Enterovirga aerilata</name>
    <dbReference type="NCBI Taxonomy" id="2730920"/>
    <lineage>
        <taxon>Bacteria</taxon>
        <taxon>Pseudomonadati</taxon>
        <taxon>Pseudomonadota</taxon>
        <taxon>Alphaproteobacteria</taxon>
        <taxon>Hyphomicrobiales</taxon>
        <taxon>Methylobacteriaceae</taxon>
        <taxon>Enterovirga</taxon>
    </lineage>
</organism>
<dbReference type="InterPro" id="IPR000914">
    <property type="entry name" value="SBP_5_dom"/>
</dbReference>
<evidence type="ECO:0000256" key="3">
    <source>
        <dbReference type="ARBA" id="ARBA00022729"/>
    </source>
</evidence>
<dbReference type="InterPro" id="IPR030678">
    <property type="entry name" value="Peptide/Ni-bd"/>
</dbReference>
<proteinExistence type="inferred from homology"/>
<dbReference type="GO" id="GO:0043190">
    <property type="term" value="C:ATP-binding cassette (ABC) transporter complex"/>
    <property type="evidence" value="ECO:0007669"/>
    <property type="project" value="InterPro"/>
</dbReference>
<feature type="chain" id="PRO_5032359106" evidence="4">
    <location>
        <begin position="30"/>
        <end position="511"/>
    </location>
</feature>
<sequence length="511" mass="56482">MRRWLGPLCLSAALAAAPVVLAPSNPALADKASNTIRFAYDQIPENIDPYFNNLRAGVIISQHVWDTLIYRDPVSGQYKGQLATAWRYLDDKTLELDLRTGVKFHDGTEFTAEDVVFTLTYASRPENKATTQANVSWIDRVEAVTPQKVRIHTKQPFPAAIDYLSGPLVIHPAKYYEKVGPKGMNEKPIGSGPFRVASHVVGKSLTLERNPDYFKDSPKPSAKIAKLEIRFIPDRQTQMAEVMAGGLDFIMNVPKDQAEQIGGVPGFQARSGETMRIAFLNINTLPDGPVEAFRDVRVRRALNHAINKDALTKELVGGGSRPLVTPCFPEQFGCTSEGATRYPYDPAKAKALLKEAGFGNGLSIDFYAYRERQQAEAIINDLRAVGITANLRFLQYAAMRDQGRANKVGLAFQTWGSNSVNDVSASTPVYFGGGADDVSRDPEIHGFLRTGDTSVDPEARKAAYKKALALIAERAYSVPLYTVPNHYVASAGLDFKVYPDETPRFWEMTWK</sequence>
<dbReference type="Gene3D" id="3.90.76.10">
    <property type="entry name" value="Dipeptide-binding Protein, Domain 1"/>
    <property type="match status" value="1"/>
</dbReference>